<organism evidence="2 3">
    <name type="scientific">Brassica cretica</name>
    <name type="common">Mustard</name>
    <dbReference type="NCBI Taxonomy" id="69181"/>
    <lineage>
        <taxon>Eukaryota</taxon>
        <taxon>Viridiplantae</taxon>
        <taxon>Streptophyta</taxon>
        <taxon>Embryophyta</taxon>
        <taxon>Tracheophyta</taxon>
        <taxon>Spermatophyta</taxon>
        <taxon>Magnoliopsida</taxon>
        <taxon>eudicotyledons</taxon>
        <taxon>Gunneridae</taxon>
        <taxon>Pentapetalae</taxon>
        <taxon>rosids</taxon>
        <taxon>malvids</taxon>
        <taxon>Brassicales</taxon>
        <taxon>Brassicaceae</taxon>
        <taxon>Brassiceae</taxon>
        <taxon>Brassica</taxon>
    </lineage>
</organism>
<dbReference type="EMBL" id="QGKX02000996">
    <property type="protein sequence ID" value="KAF3558401.1"/>
    <property type="molecule type" value="Genomic_DNA"/>
</dbReference>
<evidence type="ECO:0000256" key="1">
    <source>
        <dbReference type="SAM" id="MobiDB-lite"/>
    </source>
</evidence>
<evidence type="ECO:0000313" key="3">
    <source>
        <dbReference type="Proteomes" id="UP000712600"/>
    </source>
</evidence>
<name>A0A8S9R765_BRACR</name>
<dbReference type="PANTHER" id="PTHR33240">
    <property type="entry name" value="OS08G0508500 PROTEIN"/>
    <property type="match status" value="1"/>
</dbReference>
<feature type="compositionally biased region" description="Low complexity" evidence="1">
    <location>
        <begin position="382"/>
        <end position="393"/>
    </location>
</feature>
<feature type="compositionally biased region" description="Basic and acidic residues" evidence="1">
    <location>
        <begin position="442"/>
        <end position="451"/>
    </location>
</feature>
<gene>
    <name evidence="2" type="ORF">F2Q69_00012944</name>
</gene>
<dbReference type="AlphaFoldDB" id="A0A8S9R765"/>
<dbReference type="PANTHER" id="PTHR33240:SF8">
    <property type="entry name" value="OS03G0439900 PROTEIN"/>
    <property type="match status" value="1"/>
</dbReference>
<sequence>MAVSTWPDISHLSVSRTELVNVLRKMGQQVKWPEKIRAPDSFRNPGLWCDFHCDHGQKTEDCVVMKIEVNEFLKKGQLREFLSENDKSHLSKEAMGKPIEAAPVSPPRQDRVIHVISGAKPKCLLLGTDEISFTAKAQERVLTPHHHALVISLTVANCLVKRILVDNGSSDNIIFHAAYTDLGVEESALTRRITPLIGSSGEVKQTVGEVTLPVYAEGINMSTKFLVVECDSSYNMIMGTALENDVGAVPSTLLQMVKFPTPWGIRAIIGDQEYSRSCYRTTLKGKTKLGRVRRCLLRQATSDPYGSVYDLLCQDKYTVCLNQVMSRKELRMVMVKPRSREGSVGERLCNVWLYDARDELVIVYETVKKLCIGSHVSNKKTAGQSSQGAADGANLSGLPNDPVATNTGDVFPTDQANLTGTQQDGQLHEEHEEEVESSNANRDGDQREKVADGTANVHTALSREDLLEAMKVMGNQVAVMTQLFTPLPILRQSRSLSRRVRLTTERGNGTRLTEAKPLVDNLNVPSVVRIMAGKPWGLACVVAAWIIRSGTALDQAGLRADPVEAALGLVSIASKVDISKVTVPAARRTREGSWRHGKVDPEQADHNTKGV</sequence>
<dbReference type="Proteomes" id="UP000712600">
    <property type="component" value="Unassembled WGS sequence"/>
</dbReference>
<feature type="region of interest" description="Disordered" evidence="1">
    <location>
        <begin position="379"/>
        <end position="454"/>
    </location>
</feature>
<feature type="region of interest" description="Disordered" evidence="1">
    <location>
        <begin position="587"/>
        <end position="611"/>
    </location>
</feature>
<accession>A0A8S9R765</accession>
<protein>
    <submittedName>
        <fullName evidence="2">Uncharacterized protein</fullName>
    </submittedName>
</protein>
<comment type="caution">
    <text evidence="2">The sequence shown here is derived from an EMBL/GenBank/DDBJ whole genome shotgun (WGS) entry which is preliminary data.</text>
</comment>
<feature type="compositionally biased region" description="Polar residues" evidence="1">
    <location>
        <begin position="403"/>
        <end position="425"/>
    </location>
</feature>
<evidence type="ECO:0000313" key="2">
    <source>
        <dbReference type="EMBL" id="KAF3558401.1"/>
    </source>
</evidence>
<dbReference type="InterPro" id="IPR021109">
    <property type="entry name" value="Peptidase_aspartic_dom_sf"/>
</dbReference>
<dbReference type="Gene3D" id="2.40.70.10">
    <property type="entry name" value="Acid Proteases"/>
    <property type="match status" value="1"/>
</dbReference>
<reference evidence="2" key="1">
    <citation type="submission" date="2019-12" db="EMBL/GenBank/DDBJ databases">
        <title>Genome sequencing and annotation of Brassica cretica.</title>
        <authorList>
            <person name="Studholme D.J."/>
            <person name="Sarris P."/>
        </authorList>
    </citation>
    <scope>NUCLEOTIDE SEQUENCE</scope>
    <source>
        <strain evidence="2">PFS-109/04</strain>
        <tissue evidence="2">Leaf</tissue>
    </source>
</reference>
<dbReference type="CDD" id="cd00303">
    <property type="entry name" value="retropepsin_like"/>
    <property type="match status" value="1"/>
</dbReference>
<proteinExistence type="predicted"/>
<feature type="compositionally biased region" description="Basic and acidic residues" evidence="1">
    <location>
        <begin position="588"/>
        <end position="611"/>
    </location>
</feature>